<proteinExistence type="predicted"/>
<dbReference type="EnsemblMetazoa" id="PPA06362.1">
    <property type="protein sequence ID" value="PPA06362.1"/>
    <property type="gene ID" value="WBGene00095916"/>
</dbReference>
<dbReference type="AlphaFoldDB" id="A0A2A6BRJ6"/>
<evidence type="ECO:0000313" key="2">
    <source>
        <dbReference type="Proteomes" id="UP000005239"/>
    </source>
</evidence>
<dbReference type="Proteomes" id="UP000005239">
    <property type="component" value="Unassembled WGS sequence"/>
</dbReference>
<gene>
    <name evidence="1" type="primary">WBGene00095916</name>
</gene>
<accession>A0A8R1U5M2</accession>
<evidence type="ECO:0000313" key="1">
    <source>
        <dbReference type="EnsemblMetazoa" id="PPA06362.1"/>
    </source>
</evidence>
<reference evidence="2" key="1">
    <citation type="journal article" date="2008" name="Nat. Genet.">
        <title>The Pristionchus pacificus genome provides a unique perspective on nematode lifestyle and parasitism.</title>
        <authorList>
            <person name="Dieterich C."/>
            <person name="Clifton S.W."/>
            <person name="Schuster L.N."/>
            <person name="Chinwalla A."/>
            <person name="Delehaunty K."/>
            <person name="Dinkelacker I."/>
            <person name="Fulton L."/>
            <person name="Fulton R."/>
            <person name="Godfrey J."/>
            <person name="Minx P."/>
            <person name="Mitreva M."/>
            <person name="Roeseler W."/>
            <person name="Tian H."/>
            <person name="Witte H."/>
            <person name="Yang S.P."/>
            <person name="Wilson R.K."/>
            <person name="Sommer R.J."/>
        </authorList>
    </citation>
    <scope>NUCLEOTIDE SEQUENCE [LARGE SCALE GENOMIC DNA]</scope>
    <source>
        <strain evidence="2">PS312</strain>
    </source>
</reference>
<reference evidence="1" key="2">
    <citation type="submission" date="2022-06" db="UniProtKB">
        <authorList>
            <consortium name="EnsemblMetazoa"/>
        </authorList>
    </citation>
    <scope>IDENTIFICATION</scope>
    <source>
        <strain evidence="1">PS312</strain>
    </source>
</reference>
<accession>A0A2A6BRJ6</accession>
<organism evidence="1 2">
    <name type="scientific">Pristionchus pacificus</name>
    <name type="common">Parasitic nematode worm</name>
    <dbReference type="NCBI Taxonomy" id="54126"/>
    <lineage>
        <taxon>Eukaryota</taxon>
        <taxon>Metazoa</taxon>
        <taxon>Ecdysozoa</taxon>
        <taxon>Nematoda</taxon>
        <taxon>Chromadorea</taxon>
        <taxon>Rhabditida</taxon>
        <taxon>Rhabditina</taxon>
        <taxon>Diplogasteromorpha</taxon>
        <taxon>Diplogasteroidea</taxon>
        <taxon>Neodiplogasteridae</taxon>
        <taxon>Pristionchus</taxon>
    </lineage>
</organism>
<protein>
    <submittedName>
        <fullName evidence="1">F-box domain-containing protein</fullName>
    </submittedName>
</protein>
<name>A0A2A6BRJ6_PRIPA</name>
<sequence length="257" mass="30448">MGRHYMDYLLQTRQQYVNYSSLKPSRTLTTLPPDVIQIIVKLCAETASEPVDKLRLISRTWNEIVLEYLANRRNHPMIETVEFWSGAPLSPNSINEIGTFTVRMELKNPNHICRLRRVCRGWKVCWTLNAFRKTLGDISIENLVVCNKDCDLKLRKILLEIARQHKTSNLILCVDKWDKKGMDKFFRDMTQTVSSLLIYDRSDKAVKIFEKPIEFWEKESRLLRDDSFSFEIMDGELLQFNDRNHLLRFKICKRSWV</sequence>
<keyword evidence="2" id="KW-1185">Reference proteome</keyword>